<dbReference type="Gene3D" id="3.10.450.360">
    <property type="match status" value="1"/>
</dbReference>
<sequence length="421" mass="46695">MRNLTIKLAGLALLVSTSACDNLWDQEDVPEAVKVHLSELYPNVKNVDWDQEDEGYEAEFDLSGRERSVLFDVNGKLIRVAEEITNDHLPVQAMTHVQQHFQNHKVEEVHRVTENSTIMYEVELEQNSDEVLLIFSENGELLQQQGAQQPVKAQHASLAGPLGIAAGESDFARPLARWELPAELREISGIALLPGNKMACVQDEEGAIFIYDLQNKRVENKIKFGGPGDYEEIAVAGATAYVLRSDGAVFEIADFMAKPRVTEHESVLAATQDTEGLAYDEKGKRLLIACKGYDEKLGPHKGIYALDLSKKKMELEPAIKIPLAQAQLQGSDLKRKDAYDVLQPSSLEVHPQTGDLYLLDAENQRLMILSEDGKIERAVSLDKDLLRQPEGLAFGDNGEVYIASEGSKKGRGVILMYEKGL</sequence>
<dbReference type="Proteomes" id="UP000266292">
    <property type="component" value="Chromosome"/>
</dbReference>
<keyword evidence="4" id="KW-0472">Membrane</keyword>
<name>A0A1X9YQW2_9BACT</name>
<dbReference type="SUPFAM" id="SSF160574">
    <property type="entry name" value="BT0923-like"/>
    <property type="match status" value="1"/>
</dbReference>
<keyword evidence="3" id="KW-1003">Cell membrane</keyword>
<dbReference type="SUPFAM" id="SSF101898">
    <property type="entry name" value="NHL repeat"/>
    <property type="match status" value="1"/>
</dbReference>
<evidence type="ECO:0000256" key="2">
    <source>
        <dbReference type="ARBA" id="ARBA00009852"/>
    </source>
</evidence>
<proteinExistence type="inferred from homology"/>
<evidence type="ECO:0000313" key="7">
    <source>
        <dbReference type="Proteomes" id="UP000266292"/>
    </source>
</evidence>
<comment type="subcellular location">
    <subcellularLocation>
        <location evidence="1">Cell membrane</location>
    </subcellularLocation>
</comment>
<dbReference type="Gene3D" id="2.120.10.30">
    <property type="entry name" value="TolB, C-terminal domain"/>
    <property type="match status" value="1"/>
</dbReference>
<dbReference type="InterPro" id="IPR021533">
    <property type="entry name" value="PepSY-like"/>
</dbReference>
<organism evidence="6 7">
    <name type="scientific">Pontibacter actiniarum</name>
    <dbReference type="NCBI Taxonomy" id="323450"/>
    <lineage>
        <taxon>Bacteria</taxon>
        <taxon>Pseudomonadati</taxon>
        <taxon>Bacteroidota</taxon>
        <taxon>Cytophagia</taxon>
        <taxon>Cytophagales</taxon>
        <taxon>Hymenobacteraceae</taxon>
        <taxon>Pontibacter</taxon>
    </lineage>
</organism>
<comment type="similarity">
    <text evidence="2">Belongs to the YjiK family.</text>
</comment>
<dbReference type="InterPro" id="IPR011042">
    <property type="entry name" value="6-blade_b-propeller_TolB-like"/>
</dbReference>
<dbReference type="GO" id="GO:0005886">
    <property type="term" value="C:plasma membrane"/>
    <property type="evidence" value="ECO:0007669"/>
    <property type="project" value="UniProtKB-SubCell"/>
</dbReference>
<dbReference type="KEGG" id="pact:CA264_07305"/>
<dbReference type="AlphaFoldDB" id="A0A1X9YQW2"/>
<dbReference type="RefSeq" id="WP_025605923.1">
    <property type="nucleotide sequence ID" value="NZ_CP021235.1"/>
</dbReference>
<evidence type="ECO:0000259" key="5">
    <source>
        <dbReference type="Pfam" id="PF11396"/>
    </source>
</evidence>
<dbReference type="Pfam" id="PF11396">
    <property type="entry name" value="PepSY_like"/>
    <property type="match status" value="1"/>
</dbReference>
<dbReference type="EMBL" id="CP021235">
    <property type="protein sequence ID" value="ARS35260.1"/>
    <property type="molecule type" value="Genomic_DNA"/>
</dbReference>
<evidence type="ECO:0000313" key="6">
    <source>
        <dbReference type="EMBL" id="ARS35260.1"/>
    </source>
</evidence>
<dbReference type="PROSITE" id="PS51257">
    <property type="entry name" value="PROKAR_LIPOPROTEIN"/>
    <property type="match status" value="1"/>
</dbReference>
<evidence type="ECO:0000256" key="3">
    <source>
        <dbReference type="ARBA" id="ARBA00022475"/>
    </source>
</evidence>
<accession>A0A1X9YQW2</accession>
<dbReference type="STRING" id="709015.GCA_000472485_01466"/>
<evidence type="ECO:0000256" key="1">
    <source>
        <dbReference type="ARBA" id="ARBA00004236"/>
    </source>
</evidence>
<keyword evidence="7" id="KW-1185">Reference proteome</keyword>
<protein>
    <recommendedName>
        <fullName evidence="5">Putative beta-lactamase-inhibitor-like PepSY-like domain-containing protein</fullName>
    </recommendedName>
</protein>
<dbReference type="Pfam" id="PF06977">
    <property type="entry name" value="SdiA-regulated"/>
    <property type="match status" value="1"/>
</dbReference>
<dbReference type="InterPro" id="IPR009722">
    <property type="entry name" value="YjiK/CarP"/>
</dbReference>
<evidence type="ECO:0000256" key="4">
    <source>
        <dbReference type="ARBA" id="ARBA00023136"/>
    </source>
</evidence>
<reference evidence="7" key="1">
    <citation type="submission" date="2017-05" db="EMBL/GenBank/DDBJ databases">
        <authorList>
            <person name="Ray J."/>
            <person name="Price M."/>
            <person name="Deutschbauer A."/>
        </authorList>
    </citation>
    <scope>NUCLEOTIDE SEQUENCE [LARGE SCALE GENOMIC DNA]</scope>
    <source>
        <strain evidence="7">DSM 19842</strain>
    </source>
</reference>
<feature type="domain" description="Putative beta-lactamase-inhibitor-like PepSY-like" evidence="5">
    <location>
        <begin position="71"/>
        <end position="142"/>
    </location>
</feature>
<dbReference type="OrthoDB" id="5292493at2"/>
<gene>
    <name evidence="6" type="ORF">CA264_07305</name>
</gene>